<feature type="region of interest" description="Disordered" evidence="1">
    <location>
        <begin position="1"/>
        <end position="30"/>
    </location>
</feature>
<organism evidence="2 3">
    <name type="scientific">Fusarium solani</name>
    <name type="common">Filamentous fungus</name>
    <dbReference type="NCBI Taxonomy" id="169388"/>
    <lineage>
        <taxon>Eukaryota</taxon>
        <taxon>Fungi</taxon>
        <taxon>Dikarya</taxon>
        <taxon>Ascomycota</taxon>
        <taxon>Pezizomycotina</taxon>
        <taxon>Sordariomycetes</taxon>
        <taxon>Hypocreomycetidae</taxon>
        <taxon>Hypocreales</taxon>
        <taxon>Nectriaceae</taxon>
        <taxon>Fusarium</taxon>
        <taxon>Fusarium solani species complex</taxon>
    </lineage>
</organism>
<name>A0A9P9RD71_FUSSL</name>
<dbReference type="Proteomes" id="UP000736672">
    <property type="component" value="Unassembled WGS sequence"/>
</dbReference>
<sequence length="208" mass="22384">MCSFDTHSSHRMLIHASPTSPTSLGQQLQATGSQPCHGRLDVNATCNPSPRVWRVGVCTAFLGHLSNSQCPIQGMMVMQAMQVRRVRGVTATQVLASGAQLGAQQGGICRNCPETFLGLFGIGIGIGSQYRTNNTANHSIAAYPAGKKSRHITIMSFNTPGSSCQLLVASCIARLWSPLQRQTTFSTEARRISLNQVPGGSSRQNKWQ</sequence>
<keyword evidence="3" id="KW-1185">Reference proteome</keyword>
<dbReference type="EMBL" id="JAGTJS010000001">
    <property type="protein sequence ID" value="KAH7275271.1"/>
    <property type="molecule type" value="Genomic_DNA"/>
</dbReference>
<accession>A0A9P9RD71</accession>
<feature type="compositionally biased region" description="Polar residues" evidence="1">
    <location>
        <begin position="17"/>
        <end position="30"/>
    </location>
</feature>
<evidence type="ECO:0000256" key="1">
    <source>
        <dbReference type="SAM" id="MobiDB-lite"/>
    </source>
</evidence>
<protein>
    <submittedName>
        <fullName evidence="2">Uncharacterized protein</fullName>
    </submittedName>
</protein>
<evidence type="ECO:0000313" key="3">
    <source>
        <dbReference type="Proteomes" id="UP000736672"/>
    </source>
</evidence>
<gene>
    <name evidence="2" type="ORF">B0J15DRAFT_8729</name>
</gene>
<comment type="caution">
    <text evidence="2">The sequence shown here is derived from an EMBL/GenBank/DDBJ whole genome shotgun (WGS) entry which is preliminary data.</text>
</comment>
<proteinExistence type="predicted"/>
<reference evidence="2" key="1">
    <citation type="journal article" date="2021" name="Nat. Commun.">
        <title>Genetic determinants of endophytism in the Arabidopsis root mycobiome.</title>
        <authorList>
            <person name="Mesny F."/>
            <person name="Miyauchi S."/>
            <person name="Thiergart T."/>
            <person name="Pickel B."/>
            <person name="Atanasova L."/>
            <person name="Karlsson M."/>
            <person name="Huettel B."/>
            <person name="Barry K.W."/>
            <person name="Haridas S."/>
            <person name="Chen C."/>
            <person name="Bauer D."/>
            <person name="Andreopoulos W."/>
            <person name="Pangilinan J."/>
            <person name="LaButti K."/>
            <person name="Riley R."/>
            <person name="Lipzen A."/>
            <person name="Clum A."/>
            <person name="Drula E."/>
            <person name="Henrissat B."/>
            <person name="Kohler A."/>
            <person name="Grigoriev I.V."/>
            <person name="Martin F.M."/>
            <person name="Hacquard S."/>
        </authorList>
    </citation>
    <scope>NUCLEOTIDE SEQUENCE</scope>
    <source>
        <strain evidence="2">FSSC 5 MPI-SDFR-AT-0091</strain>
    </source>
</reference>
<evidence type="ECO:0000313" key="2">
    <source>
        <dbReference type="EMBL" id="KAH7275271.1"/>
    </source>
</evidence>
<dbReference type="AlphaFoldDB" id="A0A9P9RD71"/>